<accession>A0A4Y2DVH5</accession>
<dbReference type="AlphaFoldDB" id="A0A4Y2DVH5"/>
<name>A0A4Y2DVH5_ARAVE</name>
<dbReference type="Proteomes" id="UP000499080">
    <property type="component" value="Unassembled WGS sequence"/>
</dbReference>
<evidence type="ECO:0000313" key="2">
    <source>
        <dbReference type="Proteomes" id="UP000499080"/>
    </source>
</evidence>
<keyword evidence="2" id="KW-1185">Reference proteome</keyword>
<dbReference type="EMBL" id="BGPR01000428">
    <property type="protein sequence ID" value="GBM19654.1"/>
    <property type="molecule type" value="Genomic_DNA"/>
</dbReference>
<protein>
    <submittedName>
        <fullName evidence="1">Uncharacterized protein</fullName>
    </submittedName>
</protein>
<sequence length="142" mass="16815">MLENKRQARYQVFKKEKAKYKRHIKQAMDIGWRKICSAASHRYAKQYKTVFTEISFLITNPIRDKRRPKEKRKRSASVLLISFYFTPACNKEGAGEIYDSETDISSGVHKQPEKLTTWRQRKQVCGYSHQRANKQNSNSKKR</sequence>
<evidence type="ECO:0000313" key="1">
    <source>
        <dbReference type="EMBL" id="GBM19654.1"/>
    </source>
</evidence>
<reference evidence="1 2" key="1">
    <citation type="journal article" date="2019" name="Sci. Rep.">
        <title>Orb-weaving spider Araneus ventricosus genome elucidates the spidroin gene catalogue.</title>
        <authorList>
            <person name="Kono N."/>
            <person name="Nakamura H."/>
            <person name="Ohtoshi R."/>
            <person name="Moran D.A.P."/>
            <person name="Shinohara A."/>
            <person name="Yoshida Y."/>
            <person name="Fujiwara M."/>
            <person name="Mori M."/>
            <person name="Tomita M."/>
            <person name="Arakawa K."/>
        </authorList>
    </citation>
    <scope>NUCLEOTIDE SEQUENCE [LARGE SCALE GENOMIC DNA]</scope>
</reference>
<gene>
    <name evidence="1" type="ORF">AVEN_199832_1</name>
</gene>
<organism evidence="1 2">
    <name type="scientific">Araneus ventricosus</name>
    <name type="common">Orbweaver spider</name>
    <name type="synonym">Epeira ventricosa</name>
    <dbReference type="NCBI Taxonomy" id="182803"/>
    <lineage>
        <taxon>Eukaryota</taxon>
        <taxon>Metazoa</taxon>
        <taxon>Ecdysozoa</taxon>
        <taxon>Arthropoda</taxon>
        <taxon>Chelicerata</taxon>
        <taxon>Arachnida</taxon>
        <taxon>Araneae</taxon>
        <taxon>Araneomorphae</taxon>
        <taxon>Entelegynae</taxon>
        <taxon>Araneoidea</taxon>
        <taxon>Araneidae</taxon>
        <taxon>Araneus</taxon>
    </lineage>
</organism>
<proteinExistence type="predicted"/>
<dbReference type="OrthoDB" id="4842715at2759"/>
<comment type="caution">
    <text evidence="1">The sequence shown here is derived from an EMBL/GenBank/DDBJ whole genome shotgun (WGS) entry which is preliminary data.</text>
</comment>